<evidence type="ECO:0000313" key="3">
    <source>
        <dbReference type="Proteomes" id="UP000177785"/>
    </source>
</evidence>
<keyword evidence="1" id="KW-1133">Transmembrane helix</keyword>
<evidence type="ECO:0000256" key="1">
    <source>
        <dbReference type="SAM" id="Phobius"/>
    </source>
</evidence>
<dbReference type="EMBL" id="MHNL01000001">
    <property type="protein sequence ID" value="OGZ46177.1"/>
    <property type="molecule type" value="Genomic_DNA"/>
</dbReference>
<dbReference type="Proteomes" id="UP000177785">
    <property type="component" value="Unassembled WGS sequence"/>
</dbReference>
<dbReference type="AlphaFoldDB" id="A0A1G2G7L0"/>
<evidence type="ECO:0000313" key="2">
    <source>
        <dbReference type="EMBL" id="OGZ46177.1"/>
    </source>
</evidence>
<organism evidence="2 3">
    <name type="scientific">Candidatus Ryanbacteria bacterium RIFCSPHIGHO2_01_FULL_48_27</name>
    <dbReference type="NCBI Taxonomy" id="1802115"/>
    <lineage>
        <taxon>Bacteria</taxon>
        <taxon>Candidatus Ryaniibacteriota</taxon>
    </lineage>
</organism>
<gene>
    <name evidence="2" type="ORF">A2756_06245</name>
</gene>
<reference evidence="2 3" key="1">
    <citation type="journal article" date="2016" name="Nat. Commun.">
        <title>Thousands of microbial genomes shed light on interconnected biogeochemical processes in an aquifer system.</title>
        <authorList>
            <person name="Anantharaman K."/>
            <person name="Brown C.T."/>
            <person name="Hug L.A."/>
            <person name="Sharon I."/>
            <person name="Castelle C.J."/>
            <person name="Probst A.J."/>
            <person name="Thomas B.C."/>
            <person name="Singh A."/>
            <person name="Wilkins M.J."/>
            <person name="Karaoz U."/>
            <person name="Brodie E.L."/>
            <person name="Williams K.H."/>
            <person name="Hubbard S.S."/>
            <person name="Banfield J.F."/>
        </authorList>
    </citation>
    <scope>NUCLEOTIDE SEQUENCE [LARGE SCALE GENOMIC DNA]</scope>
</reference>
<dbReference type="STRING" id="1802115.A2756_06245"/>
<feature type="transmembrane region" description="Helical" evidence="1">
    <location>
        <begin position="49"/>
        <end position="70"/>
    </location>
</feature>
<keyword evidence="1" id="KW-0472">Membrane</keyword>
<sequence length="110" mass="12292">MSATKMTGLAKSVFTHMPSEKIRKTLFAILAFLAVFFSQVFMFRVRADVVWLASVVSMGMGFAFYLVYVACTSSRVSPFQRIVWMVVAGLFIAMVLVLCQFVLSFPKACP</sequence>
<keyword evidence="1" id="KW-0812">Transmembrane</keyword>
<proteinExistence type="predicted"/>
<name>A0A1G2G7L0_9BACT</name>
<comment type="caution">
    <text evidence="2">The sequence shown here is derived from an EMBL/GenBank/DDBJ whole genome shotgun (WGS) entry which is preliminary data.</text>
</comment>
<accession>A0A1G2G7L0</accession>
<feature type="transmembrane region" description="Helical" evidence="1">
    <location>
        <begin position="25"/>
        <end position="43"/>
    </location>
</feature>
<protein>
    <submittedName>
        <fullName evidence="2">Uncharacterized protein</fullName>
    </submittedName>
</protein>
<feature type="transmembrane region" description="Helical" evidence="1">
    <location>
        <begin position="82"/>
        <end position="103"/>
    </location>
</feature>